<gene>
    <name evidence="4" type="ORF">M408DRAFT_74291</name>
</gene>
<dbReference type="Pfam" id="PF00271">
    <property type="entry name" value="Helicase_C"/>
    <property type="match status" value="1"/>
</dbReference>
<feature type="domain" description="Helicase C-terminal" evidence="3">
    <location>
        <begin position="281"/>
        <end position="453"/>
    </location>
</feature>
<dbReference type="InterPro" id="IPR027417">
    <property type="entry name" value="P-loop_NTPase"/>
</dbReference>
<dbReference type="InterPro" id="IPR014001">
    <property type="entry name" value="Helicase_ATP-bd"/>
</dbReference>
<dbReference type="PANTHER" id="PTHR47396:SF1">
    <property type="entry name" value="ATP-DEPENDENT HELICASE IRC3-RELATED"/>
    <property type="match status" value="1"/>
</dbReference>
<dbReference type="PANTHER" id="PTHR47396">
    <property type="entry name" value="TYPE I RESTRICTION ENZYME ECOKI R PROTEIN"/>
    <property type="match status" value="1"/>
</dbReference>
<evidence type="ECO:0000259" key="3">
    <source>
        <dbReference type="PROSITE" id="PS51194"/>
    </source>
</evidence>
<dbReference type="GO" id="GO:0061749">
    <property type="term" value="F:forked DNA-dependent helicase activity"/>
    <property type="evidence" value="ECO:0007669"/>
    <property type="project" value="TreeGrafter"/>
</dbReference>
<dbReference type="GO" id="GO:0016787">
    <property type="term" value="F:hydrolase activity"/>
    <property type="evidence" value="ECO:0007669"/>
    <property type="project" value="InterPro"/>
</dbReference>
<dbReference type="GO" id="GO:0005524">
    <property type="term" value="F:ATP binding"/>
    <property type="evidence" value="ECO:0007669"/>
    <property type="project" value="InterPro"/>
</dbReference>
<dbReference type="GO" id="GO:0070125">
    <property type="term" value="P:mitochondrial translational elongation"/>
    <property type="evidence" value="ECO:0007669"/>
    <property type="project" value="TreeGrafter"/>
</dbReference>
<dbReference type="SMART" id="SM00490">
    <property type="entry name" value="HELICc"/>
    <property type="match status" value="1"/>
</dbReference>
<dbReference type="AlphaFoldDB" id="A0A0C2X884"/>
<evidence type="ECO:0000313" key="5">
    <source>
        <dbReference type="Proteomes" id="UP000054097"/>
    </source>
</evidence>
<dbReference type="GO" id="GO:0032042">
    <property type="term" value="P:mitochondrial DNA metabolic process"/>
    <property type="evidence" value="ECO:0007669"/>
    <property type="project" value="TreeGrafter"/>
</dbReference>
<dbReference type="InterPro" id="IPR006935">
    <property type="entry name" value="Helicase/UvrB_N"/>
</dbReference>
<keyword evidence="1" id="KW-0547">Nucleotide-binding</keyword>
<dbReference type="Pfam" id="PF04851">
    <property type="entry name" value="ResIII"/>
    <property type="match status" value="1"/>
</dbReference>
<dbReference type="GO" id="GO:0036121">
    <property type="term" value="F:double-stranded DNA helicase activity"/>
    <property type="evidence" value="ECO:0007669"/>
    <property type="project" value="TreeGrafter"/>
</dbReference>
<evidence type="ECO:0000313" key="4">
    <source>
        <dbReference type="EMBL" id="KIM25467.1"/>
    </source>
</evidence>
<dbReference type="GO" id="GO:0005759">
    <property type="term" value="C:mitochondrial matrix"/>
    <property type="evidence" value="ECO:0007669"/>
    <property type="project" value="TreeGrafter"/>
</dbReference>
<accession>A0A0C2X884</accession>
<reference evidence="4 5" key="1">
    <citation type="submission" date="2014-04" db="EMBL/GenBank/DDBJ databases">
        <authorList>
            <consortium name="DOE Joint Genome Institute"/>
            <person name="Kuo A."/>
            <person name="Zuccaro A."/>
            <person name="Kohler A."/>
            <person name="Nagy L.G."/>
            <person name="Floudas D."/>
            <person name="Copeland A."/>
            <person name="Barry K.W."/>
            <person name="Cichocki N."/>
            <person name="Veneault-Fourrey C."/>
            <person name="LaButti K."/>
            <person name="Lindquist E.A."/>
            <person name="Lipzen A."/>
            <person name="Lundell T."/>
            <person name="Morin E."/>
            <person name="Murat C."/>
            <person name="Sun H."/>
            <person name="Tunlid A."/>
            <person name="Henrissat B."/>
            <person name="Grigoriev I.V."/>
            <person name="Hibbett D.S."/>
            <person name="Martin F."/>
            <person name="Nordberg H.P."/>
            <person name="Cantor M.N."/>
            <person name="Hua S.X."/>
        </authorList>
    </citation>
    <scope>NUCLEOTIDE SEQUENCE [LARGE SCALE GENOMIC DNA]</scope>
    <source>
        <strain evidence="4 5">MAFF 305830</strain>
    </source>
</reference>
<protein>
    <recommendedName>
        <fullName evidence="6">P-loop containing nucleoside triphosphate hydrolase protein</fullName>
    </recommendedName>
</protein>
<sequence>MRLQIYKYFNSTFIAAKPSISRGIHTSRSALTPSKTAVQLRDYQENCISACLSALDRGITRIGVSMPTGSGKTTVFVSLLHQIPANDARPLAKNTLIIVNSIELAIQAANQVKRIFPETRVEIEQGKNTASGFADVTVATFQTLSRGDRLYKFPVERTKAVIVDEAHHTAAKSYLSILSYFDPKISEEQGTEVESSKVPIIGFSATFGRHDGRALGRIFQEIVYHKDFLQMIKDQWLCNVRFTTANANIDLSSVAISQGNGDFVAASLAQVMNTEAINSVVVQSWLDKASMRKSTLVFCTNLAHVHDLTNEFRKRGVDARYIHSGTHARDRQQLLDDFRAGTFQVLVNCAILTEGADIPNIDCVVVARPTRSRNVFAQMIGRGMRLSPNTGKEDCHILDFVDAQGRVAGTFSTPSLFGLDPQEITPGATLDELLKKKEQSNKDGVLVRGNQVIQDMPDVTSVTYKVYDDPLSWQYQANKEKHILQLSSLAWVHARESYILECMGRGTLKIEPLNDAGKLRAESFWCSNADGFRW</sequence>
<dbReference type="Gene3D" id="3.40.50.300">
    <property type="entry name" value="P-loop containing nucleotide triphosphate hydrolases"/>
    <property type="match status" value="2"/>
</dbReference>
<dbReference type="STRING" id="933852.A0A0C2X884"/>
<dbReference type="PROSITE" id="PS51194">
    <property type="entry name" value="HELICASE_CTER"/>
    <property type="match status" value="1"/>
</dbReference>
<evidence type="ECO:0000259" key="2">
    <source>
        <dbReference type="PROSITE" id="PS51192"/>
    </source>
</evidence>
<evidence type="ECO:0000256" key="1">
    <source>
        <dbReference type="ARBA" id="ARBA00022806"/>
    </source>
</evidence>
<keyword evidence="1" id="KW-0378">Hydrolase</keyword>
<dbReference type="InterPro" id="IPR001650">
    <property type="entry name" value="Helicase_C-like"/>
</dbReference>
<dbReference type="SUPFAM" id="SSF52540">
    <property type="entry name" value="P-loop containing nucleoside triphosphate hydrolases"/>
    <property type="match status" value="1"/>
</dbReference>
<keyword evidence="1" id="KW-0347">Helicase</keyword>
<dbReference type="PROSITE" id="PS51192">
    <property type="entry name" value="HELICASE_ATP_BIND_1"/>
    <property type="match status" value="1"/>
</dbReference>
<dbReference type="GO" id="GO:0000403">
    <property type="term" value="F:Y-form DNA binding"/>
    <property type="evidence" value="ECO:0007669"/>
    <property type="project" value="TreeGrafter"/>
</dbReference>
<dbReference type="CDD" id="cd18799">
    <property type="entry name" value="SF2_C_EcoAI-like"/>
    <property type="match status" value="1"/>
</dbReference>
<organism evidence="4 5">
    <name type="scientific">Serendipita vermifera MAFF 305830</name>
    <dbReference type="NCBI Taxonomy" id="933852"/>
    <lineage>
        <taxon>Eukaryota</taxon>
        <taxon>Fungi</taxon>
        <taxon>Dikarya</taxon>
        <taxon>Basidiomycota</taxon>
        <taxon>Agaricomycotina</taxon>
        <taxon>Agaricomycetes</taxon>
        <taxon>Sebacinales</taxon>
        <taxon>Serendipitaceae</taxon>
        <taxon>Serendipita</taxon>
    </lineage>
</organism>
<keyword evidence="5" id="KW-1185">Reference proteome</keyword>
<dbReference type="HOGENOM" id="CLU_014765_0_1_1"/>
<dbReference type="Proteomes" id="UP000054097">
    <property type="component" value="Unassembled WGS sequence"/>
</dbReference>
<name>A0A0C2X884_SERVB</name>
<dbReference type="SMART" id="SM00487">
    <property type="entry name" value="DEXDc"/>
    <property type="match status" value="1"/>
</dbReference>
<dbReference type="EMBL" id="KN824314">
    <property type="protein sequence ID" value="KIM25467.1"/>
    <property type="molecule type" value="Genomic_DNA"/>
</dbReference>
<evidence type="ECO:0008006" key="6">
    <source>
        <dbReference type="Google" id="ProtNLM"/>
    </source>
</evidence>
<keyword evidence="1" id="KW-0067">ATP-binding</keyword>
<dbReference type="InterPro" id="IPR050742">
    <property type="entry name" value="Helicase_Restrict-Modif_Enz"/>
</dbReference>
<dbReference type="OrthoDB" id="270584at2759"/>
<reference evidence="5" key="2">
    <citation type="submission" date="2015-01" db="EMBL/GenBank/DDBJ databases">
        <title>Evolutionary Origins and Diversification of the Mycorrhizal Mutualists.</title>
        <authorList>
            <consortium name="DOE Joint Genome Institute"/>
            <consortium name="Mycorrhizal Genomics Consortium"/>
            <person name="Kohler A."/>
            <person name="Kuo A."/>
            <person name="Nagy L.G."/>
            <person name="Floudas D."/>
            <person name="Copeland A."/>
            <person name="Barry K.W."/>
            <person name="Cichocki N."/>
            <person name="Veneault-Fourrey C."/>
            <person name="LaButti K."/>
            <person name="Lindquist E.A."/>
            <person name="Lipzen A."/>
            <person name="Lundell T."/>
            <person name="Morin E."/>
            <person name="Murat C."/>
            <person name="Riley R."/>
            <person name="Ohm R."/>
            <person name="Sun H."/>
            <person name="Tunlid A."/>
            <person name="Henrissat B."/>
            <person name="Grigoriev I.V."/>
            <person name="Hibbett D.S."/>
            <person name="Martin F."/>
        </authorList>
    </citation>
    <scope>NUCLEOTIDE SEQUENCE [LARGE SCALE GENOMIC DNA]</scope>
    <source>
        <strain evidence="5">MAFF 305830</strain>
    </source>
</reference>
<proteinExistence type="predicted"/>
<feature type="domain" description="Helicase ATP-binding" evidence="2">
    <location>
        <begin position="64"/>
        <end position="225"/>
    </location>
</feature>